<sequence>MKLRMLGSTSLNGECPTLYETEGGDIVVQGDRLTDPGALGQVAHVLPGEAFVVVPRELLTRFAPKE</sequence>
<evidence type="ECO:0000313" key="2">
    <source>
        <dbReference type="Proteomes" id="UP000240542"/>
    </source>
</evidence>
<dbReference type="OrthoDB" id="3577809at2"/>
<keyword evidence="2" id="KW-1185">Reference proteome</keyword>
<name>A0A2P8DSG5_9ACTN</name>
<comment type="caution">
    <text evidence="1">The sequence shown here is derived from an EMBL/GenBank/DDBJ whole genome shotgun (WGS) entry which is preliminary data.</text>
</comment>
<organism evidence="1 2">
    <name type="scientific">Murinocardiopsis flavida</name>
    <dbReference type="NCBI Taxonomy" id="645275"/>
    <lineage>
        <taxon>Bacteria</taxon>
        <taxon>Bacillati</taxon>
        <taxon>Actinomycetota</taxon>
        <taxon>Actinomycetes</taxon>
        <taxon>Streptosporangiales</taxon>
        <taxon>Nocardiopsidaceae</taxon>
        <taxon>Murinocardiopsis</taxon>
    </lineage>
</organism>
<dbReference type="EMBL" id="PYGA01000002">
    <property type="protein sequence ID" value="PSL00152.1"/>
    <property type="molecule type" value="Genomic_DNA"/>
</dbReference>
<gene>
    <name evidence="1" type="ORF">CLV63_102279</name>
</gene>
<accession>A0A2P8DSG5</accession>
<reference evidence="1 2" key="1">
    <citation type="submission" date="2018-03" db="EMBL/GenBank/DDBJ databases">
        <title>Genomic Encyclopedia of Archaeal and Bacterial Type Strains, Phase II (KMG-II): from individual species to whole genera.</title>
        <authorList>
            <person name="Goeker M."/>
        </authorList>
    </citation>
    <scope>NUCLEOTIDE SEQUENCE [LARGE SCALE GENOMIC DNA]</scope>
    <source>
        <strain evidence="1 2">DSM 45312</strain>
    </source>
</reference>
<dbReference type="Proteomes" id="UP000240542">
    <property type="component" value="Unassembled WGS sequence"/>
</dbReference>
<evidence type="ECO:0000313" key="1">
    <source>
        <dbReference type="EMBL" id="PSL00152.1"/>
    </source>
</evidence>
<protein>
    <submittedName>
        <fullName evidence="1">Uncharacterized protein</fullName>
    </submittedName>
</protein>
<dbReference type="AlphaFoldDB" id="A0A2P8DSG5"/>
<proteinExistence type="predicted"/>
<dbReference type="RefSeq" id="WP_106581500.1">
    <property type="nucleotide sequence ID" value="NZ_PYGA01000002.1"/>
</dbReference>